<keyword evidence="1" id="KW-0347">Helicase</keyword>
<dbReference type="STRING" id="10195.A0A3M7RCP7"/>
<name>A0A3M7RCP7_BRAPC</name>
<sequence length="251" mass="28138">MIKLPPRVCCPENIVDQVFGPGQLDLDVQNRLNNALLCPTSHDALEINEIILERLQGDNQEFVSSTEILNREDELVADIDDYPIEEAYRMTPDSFPPHILNIKVGAIVINQIRFKHLATGGSSTFLKYQLTRHQTSTMNQGNRFVNTIIKRYNIIISIYLNLKDDGSSEEGGELVVVEVGFADPLLPWLASPCGSSISSSEASEMSSYPPDSTKKYLLVWSSQKNFKATQIFLKLNDISDIVRVSFMGELK</sequence>
<gene>
    <name evidence="1" type="ORF">BpHYR1_034000</name>
</gene>
<dbReference type="GO" id="GO:0017111">
    <property type="term" value="F:ribonucleoside triphosphate phosphatase activity"/>
    <property type="evidence" value="ECO:0007669"/>
    <property type="project" value="UniProtKB-EC"/>
</dbReference>
<organism evidence="1 2">
    <name type="scientific">Brachionus plicatilis</name>
    <name type="common">Marine rotifer</name>
    <name type="synonym">Brachionus muelleri</name>
    <dbReference type="NCBI Taxonomy" id="10195"/>
    <lineage>
        <taxon>Eukaryota</taxon>
        <taxon>Metazoa</taxon>
        <taxon>Spiralia</taxon>
        <taxon>Gnathifera</taxon>
        <taxon>Rotifera</taxon>
        <taxon>Eurotatoria</taxon>
        <taxon>Monogononta</taxon>
        <taxon>Pseudotrocha</taxon>
        <taxon>Ploima</taxon>
        <taxon>Brachionidae</taxon>
        <taxon>Brachionus</taxon>
    </lineage>
</organism>
<dbReference type="AlphaFoldDB" id="A0A3M7RCP7"/>
<dbReference type="EC" id="3.6.1.15" evidence="1"/>
<proteinExistence type="predicted"/>
<dbReference type="OrthoDB" id="272985at2759"/>
<keyword evidence="1" id="KW-0067">ATP-binding</keyword>
<evidence type="ECO:0000313" key="2">
    <source>
        <dbReference type="Proteomes" id="UP000276133"/>
    </source>
</evidence>
<reference evidence="1 2" key="1">
    <citation type="journal article" date="2018" name="Sci. Rep.">
        <title>Genomic signatures of local adaptation to the degree of environmental predictability in rotifers.</title>
        <authorList>
            <person name="Franch-Gras L."/>
            <person name="Hahn C."/>
            <person name="Garcia-Roger E.M."/>
            <person name="Carmona M.J."/>
            <person name="Serra M."/>
            <person name="Gomez A."/>
        </authorList>
    </citation>
    <scope>NUCLEOTIDE SEQUENCE [LARGE SCALE GENOMIC DNA]</scope>
    <source>
        <strain evidence="1">HYR1</strain>
    </source>
</reference>
<dbReference type="Proteomes" id="UP000276133">
    <property type="component" value="Unassembled WGS sequence"/>
</dbReference>
<dbReference type="EMBL" id="REGN01003699">
    <property type="protein sequence ID" value="RNA21287.1"/>
    <property type="molecule type" value="Genomic_DNA"/>
</dbReference>
<dbReference type="GO" id="GO:0004386">
    <property type="term" value="F:helicase activity"/>
    <property type="evidence" value="ECO:0007669"/>
    <property type="project" value="UniProtKB-KW"/>
</dbReference>
<protein>
    <submittedName>
        <fullName evidence="1">ATP-dependent DNA helicase PIF1-like</fullName>
        <ecNumber evidence="1">3.6.1.15</ecNumber>
    </submittedName>
</protein>
<accession>A0A3M7RCP7</accession>
<evidence type="ECO:0000313" key="1">
    <source>
        <dbReference type="EMBL" id="RNA21287.1"/>
    </source>
</evidence>
<keyword evidence="1" id="KW-0378">Hydrolase</keyword>
<comment type="caution">
    <text evidence="1">The sequence shown here is derived from an EMBL/GenBank/DDBJ whole genome shotgun (WGS) entry which is preliminary data.</text>
</comment>
<keyword evidence="1" id="KW-0547">Nucleotide-binding</keyword>
<keyword evidence="2" id="KW-1185">Reference proteome</keyword>